<dbReference type="InterPro" id="IPR000544">
    <property type="entry name" value="Octanoyltransferase"/>
</dbReference>
<gene>
    <name evidence="10" type="ORF">GEV33_013511</name>
</gene>
<comment type="similarity">
    <text evidence="3 6">Belongs to the LipB family.</text>
</comment>
<keyword evidence="5 6" id="KW-0012">Acyltransferase</keyword>
<protein>
    <recommendedName>
        <fullName evidence="6">Octanoyl-[acyl-carrier-protein]:protein N-octanoyltransferase LIPT2, mitochondrial</fullName>
        <ecNumber evidence="6">2.3.1.181</ecNumber>
    </recommendedName>
</protein>
<evidence type="ECO:0000313" key="10">
    <source>
        <dbReference type="EMBL" id="KAH0809285.1"/>
    </source>
</evidence>
<dbReference type="CDD" id="cd16444">
    <property type="entry name" value="LipB"/>
    <property type="match status" value="1"/>
</dbReference>
<dbReference type="UniPathway" id="UPA00538">
    <property type="reaction ID" value="UER00592"/>
</dbReference>
<evidence type="ECO:0000256" key="5">
    <source>
        <dbReference type="ARBA" id="ARBA00023315"/>
    </source>
</evidence>
<accession>A0A8J6L6G3</accession>
<dbReference type="PANTHER" id="PTHR10993">
    <property type="entry name" value="OCTANOYLTRANSFERASE"/>
    <property type="match status" value="1"/>
</dbReference>
<feature type="binding site" evidence="8">
    <location>
        <begin position="77"/>
        <end position="84"/>
    </location>
    <ligand>
        <name>substrate</name>
    </ligand>
</feature>
<dbReference type="InterPro" id="IPR004143">
    <property type="entry name" value="BPL_LPL_catalytic"/>
</dbReference>
<dbReference type="PIRSF" id="PIRSF016262">
    <property type="entry name" value="LPLase"/>
    <property type="match status" value="1"/>
</dbReference>
<dbReference type="PANTHER" id="PTHR10993:SF7">
    <property type="entry name" value="LIPOYLTRANSFERASE 2, MITOCHONDRIAL-RELATED"/>
    <property type="match status" value="1"/>
</dbReference>
<evidence type="ECO:0000259" key="9">
    <source>
        <dbReference type="PROSITE" id="PS51733"/>
    </source>
</evidence>
<evidence type="ECO:0000256" key="8">
    <source>
        <dbReference type="PIRSR" id="PIRSR016262-2"/>
    </source>
</evidence>
<comment type="function">
    <text evidence="6">Catalyzes the transfer of endogenously produced octanoic acid from octanoyl-acyl-carrier-protein onto the lipoyl domains of lipoate-dependent enzymes. Lipoyl-ACP can also act as a substrate although octanoyl-ACP is likely to be the physiological substrate.</text>
</comment>
<evidence type="ECO:0000256" key="7">
    <source>
        <dbReference type="PIRSR" id="PIRSR016262-1"/>
    </source>
</evidence>
<keyword evidence="6" id="KW-0496">Mitochondrion</keyword>
<dbReference type="EC" id="2.3.1.181" evidence="6"/>
<proteinExistence type="inferred from homology"/>
<evidence type="ECO:0000256" key="2">
    <source>
        <dbReference type="ARBA" id="ARBA00004821"/>
    </source>
</evidence>
<keyword evidence="11" id="KW-1185">Reference proteome</keyword>
<dbReference type="InterPro" id="IPR045864">
    <property type="entry name" value="aa-tRNA-synth_II/BPL/LPL"/>
</dbReference>
<dbReference type="GO" id="GO:0009249">
    <property type="term" value="P:protein lipoylation"/>
    <property type="evidence" value="ECO:0007669"/>
    <property type="project" value="InterPro"/>
</dbReference>
<feature type="active site" description="Acyl-thioester intermediate" evidence="7">
    <location>
        <position position="169"/>
    </location>
</feature>
<dbReference type="NCBIfam" id="TIGR00214">
    <property type="entry name" value="lipB"/>
    <property type="match status" value="1"/>
</dbReference>
<evidence type="ECO:0000256" key="3">
    <source>
        <dbReference type="ARBA" id="ARBA00007907"/>
    </source>
</evidence>
<dbReference type="PROSITE" id="PS01313">
    <property type="entry name" value="LIPB"/>
    <property type="match status" value="1"/>
</dbReference>
<sequence length="225" mass="25522">MNKLVKVWQIGRLSYRKSLELQKHLVRLHHENKELSNTLVCLEHPPVYTTGIRTGQYPEQVAKNLEQLGAEFYRTNRGGLITFHGPGQLVVYPILNLKDFKPSMRWYVCHIEKTVIRLCNKLGIEAGTSPHTGVWICAIGVHGSRFVTSHGLALNCSTDLTWFEHIVPCGIEGKGVTSLSKELNRHVDVEEVVPLFLDSFSEIFGCHYVDFPKKECDNILADLIQ</sequence>
<evidence type="ECO:0000256" key="6">
    <source>
        <dbReference type="PIRNR" id="PIRNR016262"/>
    </source>
</evidence>
<feature type="binding site" evidence="8">
    <location>
        <begin position="138"/>
        <end position="140"/>
    </location>
    <ligand>
        <name>substrate</name>
    </ligand>
</feature>
<feature type="binding site" evidence="8">
    <location>
        <begin position="151"/>
        <end position="153"/>
    </location>
    <ligand>
        <name>substrate</name>
    </ligand>
</feature>
<dbReference type="EMBL" id="JABDTM020028233">
    <property type="protein sequence ID" value="KAH0809285.1"/>
    <property type="molecule type" value="Genomic_DNA"/>
</dbReference>
<evidence type="ECO:0000256" key="1">
    <source>
        <dbReference type="ARBA" id="ARBA00004173"/>
    </source>
</evidence>
<dbReference type="InterPro" id="IPR020605">
    <property type="entry name" value="Octanoyltransferase_CS"/>
</dbReference>
<dbReference type="FunFam" id="3.30.930.10:FF:000035">
    <property type="entry name" value="Putative lipoyltransferase 2, mitochondrial"/>
    <property type="match status" value="1"/>
</dbReference>
<dbReference type="SUPFAM" id="SSF55681">
    <property type="entry name" value="Class II aaRS and biotin synthetases"/>
    <property type="match status" value="1"/>
</dbReference>
<dbReference type="GO" id="GO:0033819">
    <property type="term" value="F:lipoyl(octanoyl) transferase activity"/>
    <property type="evidence" value="ECO:0007669"/>
    <property type="project" value="UniProtKB-EC"/>
</dbReference>
<organism evidence="10 11">
    <name type="scientific">Tenebrio molitor</name>
    <name type="common">Yellow mealworm beetle</name>
    <dbReference type="NCBI Taxonomy" id="7067"/>
    <lineage>
        <taxon>Eukaryota</taxon>
        <taxon>Metazoa</taxon>
        <taxon>Ecdysozoa</taxon>
        <taxon>Arthropoda</taxon>
        <taxon>Hexapoda</taxon>
        <taxon>Insecta</taxon>
        <taxon>Pterygota</taxon>
        <taxon>Neoptera</taxon>
        <taxon>Endopterygota</taxon>
        <taxon>Coleoptera</taxon>
        <taxon>Polyphaga</taxon>
        <taxon>Cucujiformia</taxon>
        <taxon>Tenebrionidae</taxon>
        <taxon>Tenebrio</taxon>
    </lineage>
</organism>
<name>A0A8J6L6G3_TENMO</name>
<dbReference type="NCBIfam" id="NF010925">
    <property type="entry name" value="PRK14345.1"/>
    <property type="match status" value="1"/>
</dbReference>
<reference evidence="10" key="2">
    <citation type="submission" date="2021-08" db="EMBL/GenBank/DDBJ databases">
        <authorList>
            <person name="Eriksson T."/>
        </authorList>
    </citation>
    <scope>NUCLEOTIDE SEQUENCE</scope>
    <source>
        <strain evidence="10">Stoneville</strain>
        <tissue evidence="10">Whole head</tissue>
    </source>
</reference>
<comment type="caution">
    <text evidence="10">The sequence shown here is derived from an EMBL/GenBank/DDBJ whole genome shotgun (WGS) entry which is preliminary data.</text>
</comment>
<feature type="domain" description="BPL/LPL catalytic" evidence="9">
    <location>
        <begin position="33"/>
        <end position="208"/>
    </location>
</feature>
<evidence type="ECO:0000256" key="4">
    <source>
        <dbReference type="ARBA" id="ARBA00022679"/>
    </source>
</evidence>
<keyword evidence="4 6" id="KW-0808">Transferase</keyword>
<dbReference type="AlphaFoldDB" id="A0A8J6L6G3"/>
<dbReference type="Pfam" id="PF21948">
    <property type="entry name" value="LplA-B_cat"/>
    <property type="match status" value="1"/>
</dbReference>
<dbReference type="GO" id="GO:0005739">
    <property type="term" value="C:mitochondrion"/>
    <property type="evidence" value="ECO:0007669"/>
    <property type="project" value="UniProtKB-SubCell"/>
</dbReference>
<comment type="pathway">
    <text evidence="2 6">Protein modification; protein lipoylation via endogenous pathway; protein N(6)-(lipoyl)lysine from octanoyl-[acyl-carrier-protein]: step 1/2.</text>
</comment>
<evidence type="ECO:0000313" key="11">
    <source>
        <dbReference type="Proteomes" id="UP000719412"/>
    </source>
</evidence>
<reference evidence="10" key="1">
    <citation type="journal article" date="2020" name="J Insects Food Feed">
        <title>The yellow mealworm (Tenebrio molitor) genome: a resource for the emerging insects as food and feed industry.</title>
        <authorList>
            <person name="Eriksson T."/>
            <person name="Andere A."/>
            <person name="Kelstrup H."/>
            <person name="Emery V."/>
            <person name="Picard C."/>
        </authorList>
    </citation>
    <scope>NUCLEOTIDE SEQUENCE</scope>
    <source>
        <strain evidence="10">Stoneville</strain>
        <tissue evidence="10">Whole head</tissue>
    </source>
</reference>
<comment type="subcellular location">
    <subcellularLocation>
        <location evidence="1 6">Mitochondrion</location>
    </subcellularLocation>
</comment>
<comment type="catalytic activity">
    <reaction evidence="6">
        <text>octanoyl-[ACP] + L-lysyl-[protein] = N(6)-octanoyl-L-lysyl-[protein] + holo-[ACP] + H(+)</text>
        <dbReference type="Rhea" id="RHEA:17665"/>
        <dbReference type="Rhea" id="RHEA-COMP:9636"/>
        <dbReference type="Rhea" id="RHEA-COMP:9685"/>
        <dbReference type="Rhea" id="RHEA-COMP:9752"/>
        <dbReference type="Rhea" id="RHEA-COMP:9928"/>
        <dbReference type="ChEBI" id="CHEBI:15378"/>
        <dbReference type="ChEBI" id="CHEBI:29969"/>
        <dbReference type="ChEBI" id="CHEBI:64479"/>
        <dbReference type="ChEBI" id="CHEBI:78463"/>
        <dbReference type="ChEBI" id="CHEBI:78809"/>
        <dbReference type="EC" id="2.3.1.181"/>
    </reaction>
</comment>
<dbReference type="Proteomes" id="UP000719412">
    <property type="component" value="Unassembled WGS sequence"/>
</dbReference>
<dbReference type="Gene3D" id="3.30.930.10">
    <property type="entry name" value="Bira Bifunctional Protein, Domain 2"/>
    <property type="match status" value="1"/>
</dbReference>
<dbReference type="PROSITE" id="PS51733">
    <property type="entry name" value="BPL_LPL_CATALYTIC"/>
    <property type="match status" value="1"/>
</dbReference>